<evidence type="ECO:0000313" key="1">
    <source>
        <dbReference type="EMBL" id="CAF1193825.1"/>
    </source>
</evidence>
<keyword evidence="5" id="KW-1185">Reference proteome</keyword>
<dbReference type="Gene3D" id="2.60.40.2080">
    <property type="match status" value="1"/>
</dbReference>
<dbReference type="Proteomes" id="UP000677228">
    <property type="component" value="Unassembled WGS sequence"/>
</dbReference>
<comment type="caution">
    <text evidence="1">The sequence shown here is derived from an EMBL/GenBank/DDBJ whole genome shotgun (WGS) entry which is preliminary data.</text>
</comment>
<dbReference type="EMBL" id="CAJOBA010036820">
    <property type="protein sequence ID" value="CAF4030350.1"/>
    <property type="molecule type" value="Genomic_DNA"/>
</dbReference>
<dbReference type="Proteomes" id="UP000681722">
    <property type="component" value="Unassembled WGS sequence"/>
</dbReference>
<sequence>MSLCQVGGPIHMGGCGGNPVTCRARNVVHYVSFPHPFDFTPNVVVSLSGIDTWYHEFKNIQYFHYLVDFINYLIYKYYHRIKRMDALETTIETFLIKNQNDKMMLRLYENFLYA</sequence>
<dbReference type="SUPFAM" id="SSF141086">
    <property type="entry name" value="Agglutinin HPA-like"/>
    <property type="match status" value="1"/>
</dbReference>
<name>A0A814VYT0_9BILA</name>
<evidence type="ECO:0000313" key="3">
    <source>
        <dbReference type="EMBL" id="CAF3958165.1"/>
    </source>
</evidence>
<accession>A0A814VYT0</accession>
<dbReference type="EMBL" id="CAJNOQ010008311">
    <property type="protein sequence ID" value="CAF1193825.1"/>
    <property type="molecule type" value="Genomic_DNA"/>
</dbReference>
<gene>
    <name evidence="1" type="ORF">GPM918_LOCUS23348</name>
    <name evidence="2" type="ORF">OVA965_LOCUS24978</name>
    <name evidence="3" type="ORF">SRO942_LOCUS23348</name>
    <name evidence="4" type="ORF">TMI583_LOCUS25700</name>
</gene>
<dbReference type="InterPro" id="IPR037221">
    <property type="entry name" value="H-type_lectin_dom_sf"/>
</dbReference>
<dbReference type="AlphaFoldDB" id="A0A814VYT0"/>
<dbReference type="Proteomes" id="UP000663829">
    <property type="component" value="Unassembled WGS sequence"/>
</dbReference>
<evidence type="ECO:0000313" key="4">
    <source>
        <dbReference type="EMBL" id="CAF4030350.1"/>
    </source>
</evidence>
<reference evidence="1" key="1">
    <citation type="submission" date="2021-02" db="EMBL/GenBank/DDBJ databases">
        <authorList>
            <person name="Nowell W R."/>
        </authorList>
    </citation>
    <scope>NUCLEOTIDE SEQUENCE</scope>
</reference>
<dbReference type="EMBL" id="CAJOBC010008313">
    <property type="protein sequence ID" value="CAF3958165.1"/>
    <property type="molecule type" value="Genomic_DNA"/>
</dbReference>
<organism evidence="1 5">
    <name type="scientific">Didymodactylos carnosus</name>
    <dbReference type="NCBI Taxonomy" id="1234261"/>
    <lineage>
        <taxon>Eukaryota</taxon>
        <taxon>Metazoa</taxon>
        <taxon>Spiralia</taxon>
        <taxon>Gnathifera</taxon>
        <taxon>Rotifera</taxon>
        <taxon>Eurotatoria</taxon>
        <taxon>Bdelloidea</taxon>
        <taxon>Philodinida</taxon>
        <taxon>Philodinidae</taxon>
        <taxon>Didymodactylos</taxon>
    </lineage>
</organism>
<evidence type="ECO:0000313" key="5">
    <source>
        <dbReference type="Proteomes" id="UP000663829"/>
    </source>
</evidence>
<protein>
    <submittedName>
        <fullName evidence="1">Uncharacterized protein</fullName>
    </submittedName>
</protein>
<proteinExistence type="predicted"/>
<evidence type="ECO:0000313" key="2">
    <source>
        <dbReference type="EMBL" id="CAF1222331.1"/>
    </source>
</evidence>
<dbReference type="EMBL" id="CAJNOK010015283">
    <property type="protein sequence ID" value="CAF1222331.1"/>
    <property type="molecule type" value="Genomic_DNA"/>
</dbReference>
<dbReference type="Proteomes" id="UP000682733">
    <property type="component" value="Unassembled WGS sequence"/>
</dbReference>